<keyword evidence="3" id="KW-0560">Oxidoreductase</keyword>
<dbReference type="Pfam" id="PF03171">
    <property type="entry name" value="2OG-FeII_Oxy"/>
    <property type="match status" value="1"/>
</dbReference>
<evidence type="ECO:0000313" key="5">
    <source>
        <dbReference type="EMBL" id="KAJ7964210.1"/>
    </source>
</evidence>
<dbReference type="InterPro" id="IPR027443">
    <property type="entry name" value="IPNS-like_sf"/>
</dbReference>
<dbReference type="InterPro" id="IPR005123">
    <property type="entry name" value="Oxoglu/Fe-dep_dioxygenase_dom"/>
</dbReference>
<dbReference type="GO" id="GO:0046872">
    <property type="term" value="F:metal ion binding"/>
    <property type="evidence" value="ECO:0007669"/>
    <property type="project" value="UniProtKB-KW"/>
</dbReference>
<reference evidence="5" key="1">
    <citation type="journal article" date="2023" name="Science">
        <title>Elucidation of the pathway for biosynthesis of saponin adjuvants from the soapbark tree.</title>
        <authorList>
            <person name="Reed J."/>
            <person name="Orme A."/>
            <person name="El-Demerdash A."/>
            <person name="Owen C."/>
            <person name="Martin L.B.B."/>
            <person name="Misra R.C."/>
            <person name="Kikuchi S."/>
            <person name="Rejzek M."/>
            <person name="Martin A.C."/>
            <person name="Harkess A."/>
            <person name="Leebens-Mack J."/>
            <person name="Louveau T."/>
            <person name="Stephenson M.J."/>
            <person name="Osbourn A."/>
        </authorList>
    </citation>
    <scope>NUCLEOTIDE SEQUENCE</scope>
    <source>
        <strain evidence="5">S10</strain>
    </source>
</reference>
<dbReference type="InterPro" id="IPR026992">
    <property type="entry name" value="DIOX_N"/>
</dbReference>
<keyword evidence="6" id="KW-1185">Reference proteome</keyword>
<dbReference type="Pfam" id="PF14226">
    <property type="entry name" value="DIOX_N"/>
    <property type="match status" value="1"/>
</dbReference>
<keyword evidence="2 3" id="KW-0408">Iron</keyword>
<comment type="caution">
    <text evidence="5">The sequence shown here is derived from an EMBL/GenBank/DDBJ whole genome shotgun (WGS) entry which is preliminary data.</text>
</comment>
<dbReference type="PROSITE" id="PS51471">
    <property type="entry name" value="FE2OG_OXY"/>
    <property type="match status" value="1"/>
</dbReference>
<dbReference type="KEGG" id="qsa:O6P43_014062"/>
<evidence type="ECO:0000256" key="2">
    <source>
        <dbReference type="ARBA" id="ARBA00023004"/>
    </source>
</evidence>
<dbReference type="EMBL" id="JARAOO010000006">
    <property type="protein sequence ID" value="KAJ7964210.1"/>
    <property type="molecule type" value="Genomic_DNA"/>
</dbReference>
<keyword evidence="1 3" id="KW-0479">Metal-binding</keyword>
<evidence type="ECO:0000313" key="6">
    <source>
        <dbReference type="Proteomes" id="UP001163823"/>
    </source>
</evidence>
<proteinExistence type="inferred from homology"/>
<evidence type="ECO:0000256" key="3">
    <source>
        <dbReference type="RuleBase" id="RU003682"/>
    </source>
</evidence>
<evidence type="ECO:0000259" key="4">
    <source>
        <dbReference type="PROSITE" id="PS51471"/>
    </source>
</evidence>
<dbReference type="AlphaFoldDB" id="A0AAD7LW75"/>
<evidence type="ECO:0000256" key="1">
    <source>
        <dbReference type="ARBA" id="ARBA00022723"/>
    </source>
</evidence>
<dbReference type="Gene3D" id="2.60.120.330">
    <property type="entry name" value="B-lactam Antibiotic, Isopenicillin N Synthase, Chain"/>
    <property type="match status" value="1"/>
</dbReference>
<dbReference type="InterPro" id="IPR044861">
    <property type="entry name" value="IPNS-like_FE2OG_OXY"/>
</dbReference>
<name>A0AAD7LW75_QUISA</name>
<organism evidence="5 6">
    <name type="scientific">Quillaja saponaria</name>
    <name type="common">Soap bark tree</name>
    <dbReference type="NCBI Taxonomy" id="32244"/>
    <lineage>
        <taxon>Eukaryota</taxon>
        <taxon>Viridiplantae</taxon>
        <taxon>Streptophyta</taxon>
        <taxon>Embryophyta</taxon>
        <taxon>Tracheophyta</taxon>
        <taxon>Spermatophyta</taxon>
        <taxon>Magnoliopsida</taxon>
        <taxon>eudicotyledons</taxon>
        <taxon>Gunneridae</taxon>
        <taxon>Pentapetalae</taxon>
        <taxon>rosids</taxon>
        <taxon>fabids</taxon>
        <taxon>Fabales</taxon>
        <taxon>Quillajaceae</taxon>
        <taxon>Quillaja</taxon>
    </lineage>
</organism>
<accession>A0AAD7LW75</accession>
<dbReference type="Proteomes" id="UP001163823">
    <property type="component" value="Chromosome 6"/>
</dbReference>
<dbReference type="PANTHER" id="PTHR47990">
    <property type="entry name" value="2-OXOGLUTARATE (2OG) AND FE(II)-DEPENDENT OXYGENASE SUPERFAMILY PROTEIN-RELATED"/>
    <property type="match status" value="1"/>
</dbReference>
<dbReference type="SUPFAM" id="SSF51197">
    <property type="entry name" value="Clavaminate synthase-like"/>
    <property type="match status" value="1"/>
</dbReference>
<sequence length="286" mass="32476">MKLGEACKTWGLFRLVNHEIPSTFLSQLLEEAKKLFSMEFETKQGAFNDSPLTYFWGTPALTPSGEALTRGTQNMNWVEGLNVPVNKLSRFQCQQHPVLESFRLVLVEYGNHLSRIATTLFEAMASNLNLHPENSKSYLSLPTGAIRVYRYPQCSNANVNTILGMDVHTDSSILSILNQDQAISGLELLKDDEWLTVAPISNTLIVNIGDMMQAMSDDEYKSVKHRVKVNKHKERISIGYFVFPDDDTVIESTKYKPFTYNDFRAQVQEDIKTCGHKIGLERFKLT</sequence>
<comment type="similarity">
    <text evidence="3">Belongs to the iron/ascorbate-dependent oxidoreductase family.</text>
</comment>
<gene>
    <name evidence="5" type="ORF">O6P43_014062</name>
</gene>
<feature type="domain" description="Fe2OG dioxygenase" evidence="4">
    <location>
        <begin position="141"/>
        <end position="244"/>
    </location>
</feature>
<dbReference type="GO" id="GO:0016491">
    <property type="term" value="F:oxidoreductase activity"/>
    <property type="evidence" value="ECO:0007669"/>
    <property type="project" value="UniProtKB-KW"/>
</dbReference>
<protein>
    <submittedName>
        <fullName evidence="5">Gibberellin 2-beta-dioxygenase 8</fullName>
    </submittedName>
</protein>
<dbReference type="InterPro" id="IPR050231">
    <property type="entry name" value="Iron_ascorbate_oxido_reductase"/>
</dbReference>